<name>A0ABY1SC00_9FLAO</name>
<evidence type="ECO:0000259" key="1">
    <source>
        <dbReference type="Pfam" id="PF16363"/>
    </source>
</evidence>
<proteinExistence type="predicted"/>
<dbReference type="InterPro" id="IPR016040">
    <property type="entry name" value="NAD(P)-bd_dom"/>
</dbReference>
<dbReference type="RefSeq" id="WP_089259723.1">
    <property type="nucleotide sequence ID" value="NZ_FZNV01000001.1"/>
</dbReference>
<feature type="domain" description="NAD(P)-binding" evidence="1">
    <location>
        <begin position="10"/>
        <end position="280"/>
    </location>
</feature>
<organism evidence="2 3">
    <name type="scientific">Maribacter sedimenticola</name>
    <dbReference type="NCBI Taxonomy" id="228956"/>
    <lineage>
        <taxon>Bacteria</taxon>
        <taxon>Pseudomonadati</taxon>
        <taxon>Bacteroidota</taxon>
        <taxon>Flavobacteriia</taxon>
        <taxon>Flavobacteriales</taxon>
        <taxon>Flavobacteriaceae</taxon>
        <taxon>Maribacter</taxon>
    </lineage>
</organism>
<evidence type="ECO:0000313" key="3">
    <source>
        <dbReference type="Proteomes" id="UP000198337"/>
    </source>
</evidence>
<gene>
    <name evidence="2" type="ORF">SAMN04488009_0295</name>
</gene>
<sequence length="298" mass="33345">MEEPFKKTVLITGIGGFTGVHLEAEMTKIGYRVFGTTNSIALKENHYQCDILNKECLLKVVSIVKPNFIIHLAAISFVASKDVTAIYNTNILGTLNLLECLDELKLDIKKVLLASSAAIYGNIEGVLNESLCPKPVNHYGNSKLVMENMVASYYNKFEIIIARPFNYTGIGQNNSFLIPKIVQHFREKNSTIKLGNLHTFREYNNVSSFSEIYIKLLNSSFHSDKVNICSGSTYSIGEILGMLEKITGHYLKVEVNPLFIRKNEIVELKGSTDKLFNILGGSIKFKTLETTLSEMLTN</sequence>
<dbReference type="Gene3D" id="3.90.25.10">
    <property type="entry name" value="UDP-galactose 4-epimerase, domain 1"/>
    <property type="match status" value="1"/>
</dbReference>
<dbReference type="SUPFAM" id="SSF51735">
    <property type="entry name" value="NAD(P)-binding Rossmann-fold domains"/>
    <property type="match status" value="1"/>
</dbReference>
<dbReference type="PANTHER" id="PTHR43000">
    <property type="entry name" value="DTDP-D-GLUCOSE 4,6-DEHYDRATASE-RELATED"/>
    <property type="match status" value="1"/>
</dbReference>
<dbReference type="EMBL" id="FZNV01000001">
    <property type="protein sequence ID" value="SNR24616.1"/>
    <property type="molecule type" value="Genomic_DNA"/>
</dbReference>
<dbReference type="Pfam" id="PF16363">
    <property type="entry name" value="GDP_Man_Dehyd"/>
    <property type="match status" value="1"/>
</dbReference>
<dbReference type="Proteomes" id="UP000198337">
    <property type="component" value="Unassembled WGS sequence"/>
</dbReference>
<protein>
    <submittedName>
        <fullName evidence="2">UDP-glucose 4-epimerase</fullName>
    </submittedName>
</protein>
<dbReference type="Gene3D" id="3.40.50.720">
    <property type="entry name" value="NAD(P)-binding Rossmann-like Domain"/>
    <property type="match status" value="1"/>
</dbReference>
<accession>A0ABY1SC00</accession>
<keyword evidence="3" id="KW-1185">Reference proteome</keyword>
<comment type="caution">
    <text evidence="2">The sequence shown here is derived from an EMBL/GenBank/DDBJ whole genome shotgun (WGS) entry which is preliminary data.</text>
</comment>
<dbReference type="InterPro" id="IPR036291">
    <property type="entry name" value="NAD(P)-bd_dom_sf"/>
</dbReference>
<evidence type="ECO:0000313" key="2">
    <source>
        <dbReference type="EMBL" id="SNR24616.1"/>
    </source>
</evidence>
<reference evidence="2 3" key="1">
    <citation type="submission" date="2017-06" db="EMBL/GenBank/DDBJ databases">
        <authorList>
            <person name="Varghese N."/>
            <person name="Submissions S."/>
        </authorList>
    </citation>
    <scope>NUCLEOTIDE SEQUENCE [LARGE SCALE GENOMIC DNA]</scope>
    <source>
        <strain evidence="2 3">DSM 19840</strain>
    </source>
</reference>